<dbReference type="AlphaFoldDB" id="A0A133PSV8"/>
<dbReference type="RefSeq" id="WP_025875351.1">
    <property type="nucleotide sequence ID" value="NZ_BAAAXP010000019.1"/>
</dbReference>
<keyword evidence="2" id="KW-1185">Reference proteome</keyword>
<dbReference type="STRING" id="28128.HMPREF3226_02797"/>
<gene>
    <name evidence="1" type="ORF">HMPREF3226_02797</name>
</gene>
<organism evidence="1 2">
    <name type="scientific">Prevotella corporis</name>
    <dbReference type="NCBI Taxonomy" id="28128"/>
    <lineage>
        <taxon>Bacteria</taxon>
        <taxon>Pseudomonadati</taxon>
        <taxon>Bacteroidota</taxon>
        <taxon>Bacteroidia</taxon>
        <taxon>Bacteroidales</taxon>
        <taxon>Prevotellaceae</taxon>
        <taxon>Prevotella</taxon>
    </lineage>
</organism>
<evidence type="ECO:0000313" key="1">
    <source>
        <dbReference type="EMBL" id="KXA31946.1"/>
    </source>
</evidence>
<dbReference type="Proteomes" id="UP000070533">
    <property type="component" value="Unassembled WGS sequence"/>
</dbReference>
<comment type="caution">
    <text evidence="1">The sequence shown here is derived from an EMBL/GenBank/DDBJ whole genome shotgun (WGS) entry which is preliminary data.</text>
</comment>
<dbReference type="PATRIC" id="fig|28128.5.peg.2882"/>
<name>A0A133PSV8_9BACT</name>
<accession>A0A133PSV8</accession>
<evidence type="ECO:0000313" key="2">
    <source>
        <dbReference type="Proteomes" id="UP000070533"/>
    </source>
</evidence>
<sequence length="86" mass="9473">MGNAVRRNPAIKQERTSFGSIIYKAQTSGCALLYCWRSPFRPAIALWYGLIAFTSVHFHALKAINLSASCQEKAIFALKKLLAKGG</sequence>
<protein>
    <submittedName>
        <fullName evidence="1">Uncharacterized protein</fullName>
    </submittedName>
</protein>
<reference evidence="2" key="1">
    <citation type="submission" date="2016-01" db="EMBL/GenBank/DDBJ databases">
        <authorList>
            <person name="Mitreva M."/>
            <person name="Pepin K.H."/>
            <person name="Mihindukulasuriya K.A."/>
            <person name="Fulton R."/>
            <person name="Fronick C."/>
            <person name="O'Laughlin M."/>
            <person name="Miner T."/>
            <person name="Herter B."/>
            <person name="Rosa B.A."/>
            <person name="Cordes M."/>
            <person name="Tomlinson C."/>
            <person name="Wollam A."/>
            <person name="Palsikar V.B."/>
            <person name="Mardis E.R."/>
            <person name="Wilson R.K."/>
        </authorList>
    </citation>
    <scope>NUCLEOTIDE SEQUENCE [LARGE SCALE GENOMIC DNA]</scope>
    <source>
        <strain evidence="2">MJR7716</strain>
    </source>
</reference>
<dbReference type="EMBL" id="LRQG01000263">
    <property type="protein sequence ID" value="KXA31946.1"/>
    <property type="molecule type" value="Genomic_DNA"/>
</dbReference>
<proteinExistence type="predicted"/>